<evidence type="ECO:0000313" key="1">
    <source>
        <dbReference type="EMBL" id="KAK3713777.1"/>
    </source>
</evidence>
<sequence length="231" mass="26447">MSMEAQDVPSTTGLLSLPVELRISIYEYAFSNVSSRLWIRQYRDHKPMWQQFTPVKSPALLRVSKSIHAEATDALYMVCRPKIEIVMHPHEHVSGHPLDAPSEDCTFRSPRDLSPILQSARYLELEVRVVPDLLWQIECITILRWMRAVVGSRPSEGQESLETWKVVFHGLVMPMPGSGLFEAAAGFECQHSADIFFGTESTEHHYQLLQQERLTMGDWKVLARSEREIDA</sequence>
<accession>A0ACC3NC99</accession>
<evidence type="ECO:0000313" key="2">
    <source>
        <dbReference type="Proteomes" id="UP001281147"/>
    </source>
</evidence>
<proteinExistence type="predicted"/>
<dbReference type="Proteomes" id="UP001281147">
    <property type="component" value="Unassembled WGS sequence"/>
</dbReference>
<reference evidence="1" key="1">
    <citation type="submission" date="2023-07" db="EMBL/GenBank/DDBJ databases">
        <title>Black Yeasts Isolated from many extreme environments.</title>
        <authorList>
            <person name="Coleine C."/>
            <person name="Stajich J.E."/>
            <person name="Selbmann L."/>
        </authorList>
    </citation>
    <scope>NUCLEOTIDE SEQUENCE</scope>
    <source>
        <strain evidence="1">CCFEE 5714</strain>
    </source>
</reference>
<organism evidence="1 2">
    <name type="scientific">Vermiconidia calcicola</name>
    <dbReference type="NCBI Taxonomy" id="1690605"/>
    <lineage>
        <taxon>Eukaryota</taxon>
        <taxon>Fungi</taxon>
        <taxon>Dikarya</taxon>
        <taxon>Ascomycota</taxon>
        <taxon>Pezizomycotina</taxon>
        <taxon>Dothideomycetes</taxon>
        <taxon>Dothideomycetidae</taxon>
        <taxon>Mycosphaerellales</taxon>
        <taxon>Extremaceae</taxon>
        <taxon>Vermiconidia</taxon>
    </lineage>
</organism>
<keyword evidence="2" id="KW-1185">Reference proteome</keyword>
<comment type="caution">
    <text evidence="1">The sequence shown here is derived from an EMBL/GenBank/DDBJ whole genome shotgun (WGS) entry which is preliminary data.</text>
</comment>
<protein>
    <submittedName>
        <fullName evidence="1">Uncharacterized protein</fullName>
    </submittedName>
</protein>
<gene>
    <name evidence="1" type="ORF">LTR37_008263</name>
</gene>
<name>A0ACC3NC99_9PEZI</name>
<dbReference type="EMBL" id="JAUTXU010000060">
    <property type="protein sequence ID" value="KAK3713777.1"/>
    <property type="molecule type" value="Genomic_DNA"/>
</dbReference>